<dbReference type="EMBL" id="BAABDF010000003">
    <property type="protein sequence ID" value="GAA3858350.1"/>
    <property type="molecule type" value="Genomic_DNA"/>
</dbReference>
<reference evidence="9" key="1">
    <citation type="journal article" date="2019" name="Int. J. Syst. Evol. Microbiol.">
        <title>The Global Catalogue of Microorganisms (GCM) 10K type strain sequencing project: providing services to taxonomists for standard genome sequencing and annotation.</title>
        <authorList>
            <consortium name="The Broad Institute Genomics Platform"/>
            <consortium name="The Broad Institute Genome Sequencing Center for Infectious Disease"/>
            <person name="Wu L."/>
            <person name="Ma J."/>
        </authorList>
    </citation>
    <scope>NUCLEOTIDE SEQUENCE [LARGE SCALE GENOMIC DNA]</scope>
    <source>
        <strain evidence="9">JCM 17190</strain>
    </source>
</reference>
<evidence type="ECO:0000256" key="2">
    <source>
        <dbReference type="ARBA" id="ARBA00001946"/>
    </source>
</evidence>
<dbReference type="RefSeq" id="WP_344843387.1">
    <property type="nucleotide sequence ID" value="NZ_BAABDF010000003.1"/>
</dbReference>
<comment type="cofactor">
    <cofactor evidence="2">
        <name>Mg(2+)</name>
        <dbReference type="ChEBI" id="CHEBI:18420"/>
    </cofactor>
</comment>
<dbReference type="PROSITE" id="PS51462">
    <property type="entry name" value="NUDIX"/>
    <property type="match status" value="1"/>
</dbReference>
<proteinExistence type="predicted"/>
<keyword evidence="5" id="KW-0460">Magnesium</keyword>
<dbReference type="SUPFAM" id="SSF55811">
    <property type="entry name" value="Nudix"/>
    <property type="match status" value="1"/>
</dbReference>
<gene>
    <name evidence="8" type="ORF">GCM10022404_06440</name>
</gene>
<feature type="domain" description="Nudix hydrolase" evidence="7">
    <location>
        <begin position="38"/>
        <end position="169"/>
    </location>
</feature>
<evidence type="ECO:0000256" key="6">
    <source>
        <dbReference type="ARBA" id="ARBA00023211"/>
    </source>
</evidence>
<keyword evidence="4" id="KW-0378">Hydrolase</keyword>
<organism evidence="8 9">
    <name type="scientific">Celeribacter arenosi</name>
    <dbReference type="NCBI Taxonomy" id="792649"/>
    <lineage>
        <taxon>Bacteria</taxon>
        <taxon>Pseudomonadati</taxon>
        <taxon>Pseudomonadota</taxon>
        <taxon>Alphaproteobacteria</taxon>
        <taxon>Rhodobacterales</taxon>
        <taxon>Roseobacteraceae</taxon>
        <taxon>Celeribacter</taxon>
    </lineage>
</organism>
<dbReference type="PANTHER" id="PTHR12992">
    <property type="entry name" value="NUDIX HYDROLASE"/>
    <property type="match status" value="1"/>
</dbReference>
<keyword evidence="9" id="KW-1185">Reference proteome</keyword>
<keyword evidence="3" id="KW-0479">Metal-binding</keyword>
<dbReference type="InterPro" id="IPR015797">
    <property type="entry name" value="NUDIX_hydrolase-like_dom_sf"/>
</dbReference>
<evidence type="ECO:0000259" key="7">
    <source>
        <dbReference type="PROSITE" id="PS51462"/>
    </source>
</evidence>
<dbReference type="InterPro" id="IPR000086">
    <property type="entry name" value="NUDIX_hydrolase_dom"/>
</dbReference>
<dbReference type="NCBIfam" id="NF007980">
    <property type="entry name" value="PRK10707.1"/>
    <property type="match status" value="1"/>
</dbReference>
<evidence type="ECO:0000256" key="3">
    <source>
        <dbReference type="ARBA" id="ARBA00022723"/>
    </source>
</evidence>
<accession>A0ABP7JXA4</accession>
<dbReference type="Pfam" id="PF00293">
    <property type="entry name" value="NUDIX"/>
    <property type="match status" value="1"/>
</dbReference>
<dbReference type="Proteomes" id="UP001399917">
    <property type="component" value="Unassembled WGS sequence"/>
</dbReference>
<evidence type="ECO:0000313" key="9">
    <source>
        <dbReference type="Proteomes" id="UP001399917"/>
    </source>
</evidence>
<name>A0ABP7JXA4_9RHOB</name>
<keyword evidence="6" id="KW-0464">Manganese</keyword>
<evidence type="ECO:0000313" key="8">
    <source>
        <dbReference type="EMBL" id="GAA3858350.1"/>
    </source>
</evidence>
<dbReference type="InterPro" id="IPR045121">
    <property type="entry name" value="CoAse"/>
</dbReference>
<evidence type="ECO:0000256" key="1">
    <source>
        <dbReference type="ARBA" id="ARBA00001936"/>
    </source>
</evidence>
<evidence type="ECO:0000256" key="4">
    <source>
        <dbReference type="ARBA" id="ARBA00022801"/>
    </source>
</evidence>
<sequence>MARRIDRHSLAQLVTASRGATSDFDLNADIAPPRGAPLRKAGVLVPVIERDGQAMLVLTKRASHLRHHPGQIAFPGGRMDEGDETVTDAALREAHEEIALDPKLVDVIGLLPTHETVTSYEMHPVLGWIRDDFDAVAEPGEVGEIFAVPMQHVLDPARYSIQSRHWKGQDRRFFTVPYGPYYIWGATARVLRAMAQAWQEVV</sequence>
<evidence type="ECO:0000256" key="5">
    <source>
        <dbReference type="ARBA" id="ARBA00022842"/>
    </source>
</evidence>
<comment type="caution">
    <text evidence="8">The sequence shown here is derived from an EMBL/GenBank/DDBJ whole genome shotgun (WGS) entry which is preliminary data.</text>
</comment>
<comment type="cofactor">
    <cofactor evidence="1">
        <name>Mn(2+)</name>
        <dbReference type="ChEBI" id="CHEBI:29035"/>
    </cofactor>
</comment>
<dbReference type="Gene3D" id="3.90.79.10">
    <property type="entry name" value="Nucleoside Triphosphate Pyrophosphohydrolase"/>
    <property type="match status" value="1"/>
</dbReference>
<dbReference type="CDD" id="cd03426">
    <property type="entry name" value="NUDIX_CoAse_Nudt7"/>
    <property type="match status" value="1"/>
</dbReference>
<dbReference type="PANTHER" id="PTHR12992:SF11">
    <property type="entry name" value="MITOCHONDRIAL COENZYME A DIPHOSPHATASE NUDT8"/>
    <property type="match status" value="1"/>
</dbReference>
<protein>
    <submittedName>
        <fullName evidence="8">CoA pyrophosphatase</fullName>
    </submittedName>
</protein>